<evidence type="ECO:0000313" key="2">
    <source>
        <dbReference type="EMBL" id="KAL2508035.1"/>
    </source>
</evidence>
<keyword evidence="3" id="KW-1185">Reference proteome</keyword>
<sequence length="132" mass="15051">MIAGHGVIMHEQHWNVIGDFSRLSSYEVSVVRWLSPRISFSRELPDDEASKAARVMPSTKTEATSDNAVVEKSEKSDPELSSKAFVDFEFRLEDLTIMLSADKLFFDGKLMPLQRYSIQKSMRSVTTTFEVR</sequence>
<comment type="caution">
    <text evidence="2">The sequence shown here is derived from an EMBL/GenBank/DDBJ whole genome shotgun (WGS) entry which is preliminary data.</text>
</comment>
<protein>
    <submittedName>
        <fullName evidence="2">Uncharacterized protein</fullName>
    </submittedName>
</protein>
<reference evidence="3" key="1">
    <citation type="submission" date="2024-07" db="EMBL/GenBank/DDBJ databases">
        <title>Two chromosome-level genome assemblies of Korean endemic species Abeliophyllum distichum and Forsythia ovata (Oleaceae).</title>
        <authorList>
            <person name="Jang H."/>
        </authorList>
    </citation>
    <scope>NUCLEOTIDE SEQUENCE [LARGE SCALE GENOMIC DNA]</scope>
</reference>
<feature type="region of interest" description="Disordered" evidence="1">
    <location>
        <begin position="50"/>
        <end position="79"/>
    </location>
</feature>
<name>A0ABD1T5N1_9LAMI</name>
<dbReference type="Proteomes" id="UP001604277">
    <property type="component" value="Unassembled WGS sequence"/>
</dbReference>
<dbReference type="PANTHER" id="PTHR31722">
    <property type="entry name" value="OS06G0675200 PROTEIN"/>
    <property type="match status" value="1"/>
</dbReference>
<dbReference type="PANTHER" id="PTHR31722:SF0">
    <property type="entry name" value="OS06G0675200 PROTEIN"/>
    <property type="match status" value="1"/>
</dbReference>
<gene>
    <name evidence="2" type="ORF">Fot_31682</name>
</gene>
<evidence type="ECO:0000256" key="1">
    <source>
        <dbReference type="SAM" id="MobiDB-lite"/>
    </source>
</evidence>
<feature type="compositionally biased region" description="Basic and acidic residues" evidence="1">
    <location>
        <begin position="69"/>
        <end position="79"/>
    </location>
</feature>
<evidence type="ECO:0000313" key="3">
    <source>
        <dbReference type="Proteomes" id="UP001604277"/>
    </source>
</evidence>
<dbReference type="EMBL" id="JBFOLJ010000009">
    <property type="protein sequence ID" value="KAL2508035.1"/>
    <property type="molecule type" value="Genomic_DNA"/>
</dbReference>
<organism evidence="2 3">
    <name type="scientific">Forsythia ovata</name>
    <dbReference type="NCBI Taxonomy" id="205694"/>
    <lineage>
        <taxon>Eukaryota</taxon>
        <taxon>Viridiplantae</taxon>
        <taxon>Streptophyta</taxon>
        <taxon>Embryophyta</taxon>
        <taxon>Tracheophyta</taxon>
        <taxon>Spermatophyta</taxon>
        <taxon>Magnoliopsida</taxon>
        <taxon>eudicotyledons</taxon>
        <taxon>Gunneridae</taxon>
        <taxon>Pentapetalae</taxon>
        <taxon>asterids</taxon>
        <taxon>lamiids</taxon>
        <taxon>Lamiales</taxon>
        <taxon>Oleaceae</taxon>
        <taxon>Forsythieae</taxon>
        <taxon>Forsythia</taxon>
    </lineage>
</organism>
<accession>A0ABD1T5N1</accession>
<proteinExistence type="predicted"/>
<feature type="compositionally biased region" description="Polar residues" evidence="1">
    <location>
        <begin position="58"/>
        <end position="67"/>
    </location>
</feature>
<dbReference type="AlphaFoldDB" id="A0ABD1T5N1"/>